<evidence type="ECO:0000313" key="2">
    <source>
        <dbReference type="EMBL" id="GAX78975.1"/>
    </source>
</evidence>
<comment type="caution">
    <text evidence="2">The sequence shown here is derived from an EMBL/GenBank/DDBJ whole genome shotgun (WGS) entry which is preliminary data.</text>
</comment>
<proteinExistence type="predicted"/>
<evidence type="ECO:0000313" key="3">
    <source>
        <dbReference type="Proteomes" id="UP000232323"/>
    </source>
</evidence>
<dbReference type="OrthoDB" id="548763at2759"/>
<reference evidence="2 3" key="1">
    <citation type="submission" date="2017-08" db="EMBL/GenBank/DDBJ databases">
        <title>Acidophilic green algal genome provides insights into adaptation to an acidic environment.</title>
        <authorList>
            <person name="Hirooka S."/>
            <person name="Hirose Y."/>
            <person name="Kanesaki Y."/>
            <person name="Higuchi S."/>
            <person name="Fujiwara T."/>
            <person name="Onuma R."/>
            <person name="Era A."/>
            <person name="Ohbayashi R."/>
            <person name="Uzuka A."/>
            <person name="Nozaki H."/>
            <person name="Yoshikawa H."/>
            <person name="Miyagishima S.Y."/>
        </authorList>
    </citation>
    <scope>NUCLEOTIDE SEQUENCE [LARGE SCALE GENOMIC DNA]</scope>
    <source>
        <strain evidence="2 3">NIES-2499</strain>
    </source>
</reference>
<sequence>MPLDFVEAEKPKGPVEFFQANLNTRPLHLEGEVIPDLIRRVGDIKSGRLALWMVEKYLEKNVLIFDPEVLTELFKEADYKAEGSLDTRALSAALSGRYPKRKLTKEWRDLVALLLGIPQLVLTEDFINTKVAVNGVFNADSVWETPPAPLPPVKKNRATSSTKKKDDFQKAVPTNPSSVGPSSSGRDKLPPMYEGVRVPPTPYPPAIVLTTAGLKVADPSAAEREININLTGGLGNATLTFQDTRAFDNYTKGQEMASKQSQLMATSGLRQNQGSALLSSEVAWSSTPRTGLKAWSATLPPTGITLSASTLASLRNSVRTTITSKPDFLTLFRTLDPSELDLKKTLGTALDMEKTLNRVEPTRPTSMRQDASYLQWADYAPKCRTGPSAWFNQHPSLPEAAKRQTKNPWGEWGLVD</sequence>
<feature type="compositionally biased region" description="Polar residues" evidence="1">
    <location>
        <begin position="172"/>
        <end position="184"/>
    </location>
</feature>
<organism evidence="2 3">
    <name type="scientific">Chlamydomonas eustigma</name>
    <dbReference type="NCBI Taxonomy" id="1157962"/>
    <lineage>
        <taxon>Eukaryota</taxon>
        <taxon>Viridiplantae</taxon>
        <taxon>Chlorophyta</taxon>
        <taxon>core chlorophytes</taxon>
        <taxon>Chlorophyceae</taxon>
        <taxon>CS clade</taxon>
        <taxon>Chlamydomonadales</taxon>
        <taxon>Chlamydomonadaceae</taxon>
        <taxon>Chlamydomonas</taxon>
    </lineage>
</organism>
<feature type="region of interest" description="Disordered" evidence="1">
    <location>
        <begin position="147"/>
        <end position="195"/>
    </location>
</feature>
<name>A0A250X7D6_9CHLO</name>
<accession>A0A250X7D6</accession>
<dbReference type="AlphaFoldDB" id="A0A250X7D6"/>
<protein>
    <submittedName>
        <fullName evidence="2">Uncharacterized protein</fullName>
    </submittedName>
</protein>
<dbReference type="STRING" id="1157962.A0A250X7D6"/>
<keyword evidence="3" id="KW-1185">Reference proteome</keyword>
<dbReference type="EMBL" id="BEGY01000037">
    <property type="protein sequence ID" value="GAX78975.1"/>
    <property type="molecule type" value="Genomic_DNA"/>
</dbReference>
<gene>
    <name evidence="2" type="ORF">CEUSTIGMA_g6415.t1</name>
</gene>
<evidence type="ECO:0000256" key="1">
    <source>
        <dbReference type="SAM" id="MobiDB-lite"/>
    </source>
</evidence>
<feature type="region of interest" description="Disordered" evidence="1">
    <location>
        <begin position="391"/>
        <end position="416"/>
    </location>
</feature>
<dbReference type="Proteomes" id="UP000232323">
    <property type="component" value="Unassembled WGS sequence"/>
</dbReference>